<keyword evidence="4" id="KW-1185">Reference proteome</keyword>
<name>A0ABR4A1S8_9LECA</name>
<feature type="compositionally biased region" description="Polar residues" evidence="2">
    <location>
        <begin position="11"/>
        <end position="22"/>
    </location>
</feature>
<accession>A0ABR4A1S8</accession>
<reference evidence="3 4" key="1">
    <citation type="submission" date="2024-09" db="EMBL/GenBank/DDBJ databases">
        <title>Rethinking Asexuality: The Enigmatic Case of Functional Sexual Genes in Lepraria (Stereocaulaceae).</title>
        <authorList>
            <person name="Doellman M."/>
            <person name="Sun Y."/>
            <person name="Barcenas-Pena A."/>
            <person name="Lumbsch H.T."/>
            <person name="Grewe F."/>
        </authorList>
    </citation>
    <scope>NUCLEOTIDE SEQUENCE [LARGE SCALE GENOMIC DNA]</scope>
    <source>
        <strain evidence="3 4">Mercado 3170</strain>
    </source>
</reference>
<evidence type="ECO:0000313" key="3">
    <source>
        <dbReference type="EMBL" id="KAL2039914.1"/>
    </source>
</evidence>
<dbReference type="EMBL" id="JBEFKJ010000023">
    <property type="protein sequence ID" value="KAL2039914.1"/>
    <property type="molecule type" value="Genomic_DNA"/>
</dbReference>
<organism evidence="3 4">
    <name type="scientific">Stereocaulon virgatum</name>
    <dbReference type="NCBI Taxonomy" id="373712"/>
    <lineage>
        <taxon>Eukaryota</taxon>
        <taxon>Fungi</taxon>
        <taxon>Dikarya</taxon>
        <taxon>Ascomycota</taxon>
        <taxon>Pezizomycotina</taxon>
        <taxon>Lecanoromycetes</taxon>
        <taxon>OSLEUM clade</taxon>
        <taxon>Lecanoromycetidae</taxon>
        <taxon>Lecanorales</taxon>
        <taxon>Lecanorineae</taxon>
        <taxon>Stereocaulaceae</taxon>
        <taxon>Stereocaulon</taxon>
    </lineage>
</organism>
<evidence type="ECO:0000256" key="1">
    <source>
        <dbReference type="SAM" id="Coils"/>
    </source>
</evidence>
<keyword evidence="1" id="KW-0175">Coiled coil</keyword>
<feature type="region of interest" description="Disordered" evidence="2">
    <location>
        <begin position="1"/>
        <end position="32"/>
    </location>
</feature>
<comment type="caution">
    <text evidence="3">The sequence shown here is derived from an EMBL/GenBank/DDBJ whole genome shotgun (WGS) entry which is preliminary data.</text>
</comment>
<evidence type="ECO:0000313" key="4">
    <source>
        <dbReference type="Proteomes" id="UP001590950"/>
    </source>
</evidence>
<feature type="coiled-coil region" evidence="1">
    <location>
        <begin position="295"/>
        <end position="329"/>
    </location>
</feature>
<protein>
    <submittedName>
        <fullName evidence="3">Uncharacterized protein</fullName>
    </submittedName>
</protein>
<proteinExistence type="predicted"/>
<sequence>MTEAHVEEWQKSSWGTQAQSGSALLEENPPKGTGKIIKDLGTELASLRSLAVSGFTPETYACFYEKVESIITSILEYLGIPIDSSPKPTNGHSQHVHQEAILRTLSKPSHPFFQILGQGPVYDFLHDSNDFRNMWRHHKETSAAEASAASNMPEAAVLSSHSYALHEALETAFVCVKKEAGRRFSHKDFWEIARLKELSLDVREQLIEKQERRIQKQESEHCAAISRKAALDLREVRLLLRETDLQVREDAVHDDVAQAKKIAQLGSKLKVYEAGSSEEEIEVLRRKLLTAFTTVDDLTSMISNLQSEIEDLKQARKEDTEKVEDWVRQVSKLRSEQRSRKNAKIHELIEDTDRTHSVCLRLTKELSLKFEQFRLQIQTLETTTEERMRAAKTKTFYNQELIRWTKIIKRNTEGGRSTCSRAWSAHLKRSLIDLRTTPAWRELLHVIDQLLLQLEYAKK</sequence>
<evidence type="ECO:0000256" key="2">
    <source>
        <dbReference type="SAM" id="MobiDB-lite"/>
    </source>
</evidence>
<feature type="compositionally biased region" description="Basic and acidic residues" evidence="2">
    <location>
        <begin position="1"/>
        <end position="10"/>
    </location>
</feature>
<gene>
    <name evidence="3" type="ORF">N7G274_007317</name>
</gene>
<dbReference type="Proteomes" id="UP001590950">
    <property type="component" value="Unassembled WGS sequence"/>
</dbReference>